<keyword evidence="3" id="KW-1185">Reference proteome</keyword>
<feature type="compositionally biased region" description="Basic and acidic residues" evidence="1">
    <location>
        <begin position="197"/>
        <end position="209"/>
    </location>
</feature>
<dbReference type="AlphaFoldDB" id="A0A5N5U7J6"/>
<dbReference type="EMBL" id="QKKZ01000002">
    <property type="protein sequence ID" value="KAB7514585.1"/>
    <property type="molecule type" value="Genomic_DNA"/>
</dbReference>
<evidence type="ECO:0000313" key="2">
    <source>
        <dbReference type="EMBL" id="KAB7514585.1"/>
    </source>
</evidence>
<accession>A0A5N5U7J6</accession>
<sequence length="234" mass="24740">MTVDLHPSTVEAARDRGGAADPDRPEAITEAVERAELGYGDGEPLVGDTYADYPSRAELSNPDRGEFVRDLLAHPQVQGLDDAVAELTGAGDTPTLRKWLSTLEGAADAHGLDTDTLTAKGGDEGGGDTLTSLLGYEPPTDVVHRGNPVLIAELYTLGLSVEEVADTLGARVEGDIRPAHVRDTLKTVGLLEGRTREEQQEAFEDKDGRIGGTTFDRSEGGDSNGLTVNAEDFA</sequence>
<proteinExistence type="predicted"/>
<organism evidence="2 3">
    <name type="scientific">Halosegnis rubeus</name>
    <dbReference type="NCBI Taxonomy" id="2212850"/>
    <lineage>
        <taxon>Archaea</taxon>
        <taxon>Methanobacteriati</taxon>
        <taxon>Methanobacteriota</taxon>
        <taxon>Stenosarchaea group</taxon>
        <taxon>Halobacteria</taxon>
        <taxon>Halobacteriales</taxon>
        <taxon>Natronomonadaceae</taxon>
        <taxon>Halosegnis</taxon>
    </lineage>
</organism>
<feature type="region of interest" description="Disordered" evidence="1">
    <location>
        <begin position="1"/>
        <end position="25"/>
    </location>
</feature>
<comment type="caution">
    <text evidence="2">The sequence shown here is derived from an EMBL/GenBank/DDBJ whole genome shotgun (WGS) entry which is preliminary data.</text>
</comment>
<feature type="compositionally biased region" description="Basic and acidic residues" evidence="1">
    <location>
        <begin position="12"/>
        <end position="25"/>
    </location>
</feature>
<dbReference type="Proteomes" id="UP000326865">
    <property type="component" value="Unassembled WGS sequence"/>
</dbReference>
<dbReference type="RefSeq" id="WP_152133847.1">
    <property type="nucleotide sequence ID" value="NZ_QKKZ01000002.1"/>
</dbReference>
<gene>
    <name evidence="2" type="ORF">DM867_05540</name>
</gene>
<evidence type="ECO:0000313" key="3">
    <source>
        <dbReference type="Proteomes" id="UP000326865"/>
    </source>
</evidence>
<reference evidence="2 3" key="1">
    <citation type="submission" date="2019-10" db="EMBL/GenBank/DDBJ databases">
        <title>Unraveling microbial dark matter from salterns through culturing: the case of the genus Halosegnis.</title>
        <authorList>
            <person name="Duran-Viseras A."/>
            <person name="Andrei A.-S."/>
            <person name="Vera-Gargallo B."/>
            <person name="Ghai R."/>
            <person name="Sanchez-Porro C."/>
            <person name="Ventosa A."/>
        </authorList>
    </citation>
    <scope>NUCLEOTIDE SEQUENCE [LARGE SCALE GENOMIC DNA]</scope>
    <source>
        <strain evidence="2 3">F18-79</strain>
    </source>
</reference>
<name>A0A5N5U7J6_9EURY</name>
<protein>
    <submittedName>
        <fullName evidence="2">Uncharacterized protein</fullName>
    </submittedName>
</protein>
<feature type="region of interest" description="Disordered" evidence="1">
    <location>
        <begin position="197"/>
        <end position="234"/>
    </location>
</feature>
<evidence type="ECO:0000256" key="1">
    <source>
        <dbReference type="SAM" id="MobiDB-lite"/>
    </source>
</evidence>